<keyword evidence="1" id="KW-0479">Metal-binding</keyword>
<keyword evidence="1" id="KW-0408">Iron</keyword>
<evidence type="ECO:0000313" key="3">
    <source>
        <dbReference type="EMBL" id="MQL97123.1"/>
    </source>
</evidence>
<dbReference type="InterPro" id="IPR036396">
    <property type="entry name" value="Cyt_P450_sf"/>
</dbReference>
<dbReference type="GO" id="GO:0005506">
    <property type="term" value="F:iron ion binding"/>
    <property type="evidence" value="ECO:0007669"/>
    <property type="project" value="InterPro"/>
</dbReference>
<reference evidence="3" key="1">
    <citation type="submission" date="2017-07" db="EMBL/GenBank/DDBJ databases">
        <title>Taro Niue Genome Assembly and Annotation.</title>
        <authorList>
            <person name="Atibalentja N."/>
            <person name="Keating K."/>
            <person name="Fields C.J."/>
        </authorList>
    </citation>
    <scope>NUCLEOTIDE SEQUENCE</scope>
    <source>
        <strain evidence="3">Niue_2</strain>
        <tissue evidence="3">Leaf</tissue>
    </source>
</reference>
<keyword evidence="1" id="KW-0560">Oxidoreductase</keyword>
<evidence type="ECO:0000256" key="1">
    <source>
        <dbReference type="RuleBase" id="RU000461"/>
    </source>
</evidence>
<keyword evidence="1" id="KW-0349">Heme</keyword>
<dbReference type="PROSITE" id="PS00086">
    <property type="entry name" value="CYTOCHROME_P450"/>
    <property type="match status" value="1"/>
</dbReference>
<dbReference type="PANTHER" id="PTHR47850">
    <property type="entry name" value="F-BOX/KELCH-REPEAT PROTEIN OR23"/>
    <property type="match status" value="1"/>
</dbReference>
<keyword evidence="4" id="KW-1185">Reference proteome</keyword>
<feature type="chain" id="PRO_5033067230" evidence="2">
    <location>
        <begin position="21"/>
        <end position="368"/>
    </location>
</feature>
<dbReference type="InterPro" id="IPR002401">
    <property type="entry name" value="Cyt_P450_E_grp-I"/>
</dbReference>
<dbReference type="OrthoDB" id="1055148at2759"/>
<accession>A0A843VYA6</accession>
<dbReference type="Proteomes" id="UP000652761">
    <property type="component" value="Unassembled WGS sequence"/>
</dbReference>
<dbReference type="Gene3D" id="2.120.10.80">
    <property type="entry name" value="Kelch-type beta propeller"/>
    <property type="match status" value="1"/>
</dbReference>
<dbReference type="Pfam" id="PF01344">
    <property type="entry name" value="Kelch_1"/>
    <property type="match status" value="1"/>
</dbReference>
<name>A0A843VYA6_COLES</name>
<evidence type="ECO:0000256" key="2">
    <source>
        <dbReference type="SAM" id="SignalP"/>
    </source>
</evidence>
<dbReference type="GO" id="GO:0016705">
    <property type="term" value="F:oxidoreductase activity, acting on paired donors, with incorporation or reduction of molecular oxygen"/>
    <property type="evidence" value="ECO:0007669"/>
    <property type="project" value="InterPro"/>
</dbReference>
<evidence type="ECO:0000313" key="4">
    <source>
        <dbReference type="Proteomes" id="UP000652761"/>
    </source>
</evidence>
<dbReference type="Gene3D" id="1.10.630.10">
    <property type="entry name" value="Cytochrome P450"/>
    <property type="match status" value="1"/>
</dbReference>
<dbReference type="SMART" id="SM00612">
    <property type="entry name" value="Kelch"/>
    <property type="match status" value="1"/>
</dbReference>
<dbReference type="AlphaFoldDB" id="A0A843VYA6"/>
<proteinExistence type="inferred from homology"/>
<dbReference type="SUPFAM" id="SSF48264">
    <property type="entry name" value="Cytochrome P450"/>
    <property type="match status" value="1"/>
</dbReference>
<dbReference type="InterPro" id="IPR017972">
    <property type="entry name" value="Cyt_P450_CS"/>
</dbReference>
<gene>
    <name evidence="3" type="ORF">Taro_029809</name>
</gene>
<dbReference type="GO" id="GO:0020037">
    <property type="term" value="F:heme binding"/>
    <property type="evidence" value="ECO:0007669"/>
    <property type="project" value="InterPro"/>
</dbReference>
<comment type="caution">
    <text evidence="3">The sequence shown here is derived from an EMBL/GenBank/DDBJ whole genome shotgun (WGS) entry which is preliminary data.</text>
</comment>
<dbReference type="GO" id="GO:0004497">
    <property type="term" value="F:monooxygenase activity"/>
    <property type="evidence" value="ECO:0007669"/>
    <property type="project" value="UniProtKB-KW"/>
</dbReference>
<protein>
    <submittedName>
        <fullName evidence="3">Uncharacterized protein</fullName>
    </submittedName>
</protein>
<dbReference type="PRINTS" id="PR00463">
    <property type="entry name" value="EP450I"/>
</dbReference>
<feature type="signal peptide" evidence="2">
    <location>
        <begin position="1"/>
        <end position="20"/>
    </location>
</feature>
<comment type="similarity">
    <text evidence="1">Belongs to the cytochrome P450 family.</text>
</comment>
<dbReference type="SUPFAM" id="SSF117281">
    <property type="entry name" value="Kelch motif"/>
    <property type="match status" value="1"/>
</dbReference>
<dbReference type="InterPro" id="IPR006652">
    <property type="entry name" value="Kelch_1"/>
</dbReference>
<dbReference type="EMBL" id="NMUH01002004">
    <property type="protein sequence ID" value="MQL97123.1"/>
    <property type="molecule type" value="Genomic_DNA"/>
</dbReference>
<keyword evidence="1" id="KW-0503">Monooxygenase</keyword>
<sequence length="368" mass="39599">MEVWSLILLSLSLFVPLARAVNGADTERIWILSVYSPARCRPHLPRRPPHALRVDLSCSPPAWARLPDMLCPSGSFACAAVGRGPGDQILVAGGGSRHSMFPSDGSRVSSVERYDSGSGEWKAEAAMPRDRVGCTGWVYRGREGEEDEFWPLLTGRSAVLVVGVAASLRGSICRFCTGHHGVGGRGVMRQRRRGDSRASGTVLPAAVRAYPVDCPMPSVAAHRLDLSCSPPAWARLPDMLCPRGSFVCAAVGRGPGDQILVAGGGSRHSMFPSDGSRRFLPGGEGADADITGSREIKMMPFGVGRRICPGLGLAMLHLEYFVANLVRAFEWKPVDGEEVDLTEKFEFTVMMKNPLSALITQRQLTTAG</sequence>
<dbReference type="InterPro" id="IPR001128">
    <property type="entry name" value="Cyt_P450"/>
</dbReference>
<dbReference type="PANTHER" id="PTHR47850:SF1">
    <property type="entry name" value="F-BOX_KELCH-REPEAT PROTEIN OR23"/>
    <property type="match status" value="1"/>
</dbReference>
<dbReference type="Pfam" id="PF00067">
    <property type="entry name" value="p450"/>
    <property type="match status" value="1"/>
</dbReference>
<dbReference type="InterPro" id="IPR015915">
    <property type="entry name" value="Kelch-typ_b-propeller"/>
</dbReference>
<keyword evidence="2" id="KW-0732">Signal</keyword>
<organism evidence="3 4">
    <name type="scientific">Colocasia esculenta</name>
    <name type="common">Wild taro</name>
    <name type="synonym">Arum esculentum</name>
    <dbReference type="NCBI Taxonomy" id="4460"/>
    <lineage>
        <taxon>Eukaryota</taxon>
        <taxon>Viridiplantae</taxon>
        <taxon>Streptophyta</taxon>
        <taxon>Embryophyta</taxon>
        <taxon>Tracheophyta</taxon>
        <taxon>Spermatophyta</taxon>
        <taxon>Magnoliopsida</taxon>
        <taxon>Liliopsida</taxon>
        <taxon>Araceae</taxon>
        <taxon>Aroideae</taxon>
        <taxon>Colocasieae</taxon>
        <taxon>Colocasia</taxon>
    </lineage>
</organism>